<feature type="domain" description="DUF4218" evidence="3">
    <location>
        <begin position="5"/>
        <end position="38"/>
    </location>
</feature>
<feature type="region of interest" description="Disordered" evidence="2">
    <location>
        <begin position="165"/>
        <end position="212"/>
    </location>
</feature>
<dbReference type="AlphaFoldDB" id="A0A2P6S2A4"/>
<reference evidence="4 5" key="1">
    <citation type="journal article" date="2018" name="Nat. Genet.">
        <title>The Rosa genome provides new insights in the design of modern roses.</title>
        <authorList>
            <person name="Bendahmane M."/>
        </authorList>
    </citation>
    <scope>NUCLEOTIDE SEQUENCE [LARGE SCALE GENOMIC DNA]</scope>
    <source>
        <strain evidence="5">cv. Old Blush</strain>
    </source>
</reference>
<comment type="caution">
    <text evidence="4">The sequence shown here is derived from an EMBL/GenBank/DDBJ whole genome shotgun (WGS) entry which is preliminary data.</text>
</comment>
<dbReference type="Gramene" id="PRQ52791">
    <property type="protein sequence ID" value="PRQ52791"/>
    <property type="gene ID" value="RchiOBHm_Chr2g0159341"/>
</dbReference>
<keyword evidence="1" id="KW-0175">Coiled coil</keyword>
<dbReference type="Proteomes" id="UP000238479">
    <property type="component" value="Chromosome 2"/>
</dbReference>
<protein>
    <recommendedName>
        <fullName evidence="3">DUF4218 domain-containing protein</fullName>
    </recommendedName>
</protein>
<organism evidence="4 5">
    <name type="scientific">Rosa chinensis</name>
    <name type="common">China rose</name>
    <dbReference type="NCBI Taxonomy" id="74649"/>
    <lineage>
        <taxon>Eukaryota</taxon>
        <taxon>Viridiplantae</taxon>
        <taxon>Streptophyta</taxon>
        <taxon>Embryophyta</taxon>
        <taxon>Tracheophyta</taxon>
        <taxon>Spermatophyta</taxon>
        <taxon>Magnoliopsida</taxon>
        <taxon>eudicotyledons</taxon>
        <taxon>Gunneridae</taxon>
        <taxon>Pentapetalae</taxon>
        <taxon>rosids</taxon>
        <taxon>fabids</taxon>
        <taxon>Rosales</taxon>
        <taxon>Rosaceae</taxon>
        <taxon>Rosoideae</taxon>
        <taxon>Rosoideae incertae sedis</taxon>
        <taxon>Rosa</taxon>
    </lineage>
</organism>
<keyword evidence="5" id="KW-1185">Reference proteome</keyword>
<evidence type="ECO:0000313" key="5">
    <source>
        <dbReference type="Proteomes" id="UP000238479"/>
    </source>
</evidence>
<dbReference type="EMBL" id="PDCK01000040">
    <property type="protein sequence ID" value="PRQ52791.1"/>
    <property type="molecule type" value="Genomic_DNA"/>
</dbReference>
<accession>A0A2P6S2A4</accession>
<dbReference type="OMA" id="IETNDYQ"/>
<sequence length="212" mass="23989">MKMLLCAKVLRAEDLELLEKSVFITLCKLEKVFPPAFKFHVSKAIECWRKFHVSKAKEGKEEHWKSDKAKEIYDDLTERKNRVEEVFGEADDWEIYQKVIGGPSHGRVLGLGAGVKLKDYNSPNQTCNKPTCLEQKEDYERVKGQVESLTDKLDKLTQIVQSLLPNTSDNSKARNSHSVDNIATDSSAHHDEDGTDEDGDKDVADEYDANSS</sequence>
<name>A0A2P6S2A4_ROSCH</name>
<dbReference type="InterPro" id="IPR025452">
    <property type="entry name" value="DUF4218"/>
</dbReference>
<proteinExistence type="predicted"/>
<feature type="compositionally biased region" description="Acidic residues" evidence="2">
    <location>
        <begin position="193"/>
        <end position="212"/>
    </location>
</feature>
<evidence type="ECO:0000313" key="4">
    <source>
        <dbReference type="EMBL" id="PRQ52791.1"/>
    </source>
</evidence>
<evidence type="ECO:0000256" key="1">
    <source>
        <dbReference type="SAM" id="Coils"/>
    </source>
</evidence>
<evidence type="ECO:0000259" key="3">
    <source>
        <dbReference type="Pfam" id="PF13960"/>
    </source>
</evidence>
<dbReference type="Pfam" id="PF13960">
    <property type="entry name" value="DUF4218"/>
    <property type="match status" value="1"/>
</dbReference>
<feature type="coiled-coil region" evidence="1">
    <location>
        <begin position="132"/>
        <end position="159"/>
    </location>
</feature>
<gene>
    <name evidence="4" type="ORF">RchiOBHm_Chr2g0159341</name>
</gene>
<evidence type="ECO:0000256" key="2">
    <source>
        <dbReference type="SAM" id="MobiDB-lite"/>
    </source>
</evidence>
<feature type="compositionally biased region" description="Polar residues" evidence="2">
    <location>
        <begin position="176"/>
        <end position="186"/>
    </location>
</feature>